<name>A0A022QFI2_ERYGU</name>
<proteinExistence type="inferred from homology"/>
<accession>A0A022QFI2</accession>
<comment type="similarity">
    <text evidence="1">Belongs to the fantastic four family.</text>
</comment>
<dbReference type="InterPro" id="IPR021410">
    <property type="entry name" value="FAF"/>
</dbReference>
<dbReference type="Pfam" id="PF11250">
    <property type="entry name" value="FAF"/>
    <property type="match status" value="1"/>
</dbReference>
<feature type="compositionally biased region" description="Polar residues" evidence="2">
    <location>
        <begin position="67"/>
        <end position="83"/>
    </location>
</feature>
<dbReference type="KEGG" id="egt:105970110"/>
<gene>
    <name evidence="4" type="ORF">MIMGU_mgv1a027017mg</name>
</gene>
<dbReference type="OMA" id="HEYSKRY"/>
<feature type="compositionally biased region" description="Acidic residues" evidence="2">
    <location>
        <begin position="216"/>
        <end position="225"/>
    </location>
</feature>
<evidence type="ECO:0000256" key="1">
    <source>
        <dbReference type="ARBA" id="ARBA00008690"/>
    </source>
</evidence>
<evidence type="ECO:0000259" key="3">
    <source>
        <dbReference type="Pfam" id="PF11250"/>
    </source>
</evidence>
<dbReference type="AlphaFoldDB" id="A0A022QFI2"/>
<dbReference type="STRING" id="4155.A0A022QFI2"/>
<dbReference type="InterPro" id="IPR046431">
    <property type="entry name" value="FAF_dom"/>
</dbReference>
<dbReference type="PANTHER" id="PTHR33155:SF9">
    <property type="entry name" value="FANTASTIC FOUR-LIKE PROTEIN (DUF3049)"/>
    <property type="match status" value="1"/>
</dbReference>
<dbReference type="PANTHER" id="PTHR33155">
    <property type="entry name" value="FANTASTIC FOUR-LIKE PROTEIN (DUF3049)"/>
    <property type="match status" value="1"/>
</dbReference>
<feature type="region of interest" description="Disordered" evidence="2">
    <location>
        <begin position="54"/>
        <end position="96"/>
    </location>
</feature>
<dbReference type="Proteomes" id="UP000030748">
    <property type="component" value="Unassembled WGS sequence"/>
</dbReference>
<keyword evidence="5" id="KW-1185">Reference proteome</keyword>
<protein>
    <recommendedName>
        <fullName evidence="3">FAF domain-containing protein</fullName>
    </recommendedName>
</protein>
<dbReference type="eggNOG" id="ENOG502RXD0">
    <property type="taxonomic scope" value="Eukaryota"/>
</dbReference>
<evidence type="ECO:0000313" key="4">
    <source>
        <dbReference type="EMBL" id="EYU26721.1"/>
    </source>
</evidence>
<dbReference type="EMBL" id="KI631651">
    <property type="protein sequence ID" value="EYU26721.1"/>
    <property type="molecule type" value="Genomic_DNA"/>
</dbReference>
<evidence type="ECO:0000256" key="2">
    <source>
        <dbReference type="SAM" id="MobiDB-lite"/>
    </source>
</evidence>
<organism evidence="4 5">
    <name type="scientific">Erythranthe guttata</name>
    <name type="common">Yellow monkey flower</name>
    <name type="synonym">Mimulus guttatus</name>
    <dbReference type="NCBI Taxonomy" id="4155"/>
    <lineage>
        <taxon>Eukaryota</taxon>
        <taxon>Viridiplantae</taxon>
        <taxon>Streptophyta</taxon>
        <taxon>Embryophyta</taxon>
        <taxon>Tracheophyta</taxon>
        <taxon>Spermatophyta</taxon>
        <taxon>Magnoliopsida</taxon>
        <taxon>eudicotyledons</taxon>
        <taxon>Gunneridae</taxon>
        <taxon>Pentapetalae</taxon>
        <taxon>asterids</taxon>
        <taxon>lamiids</taxon>
        <taxon>Lamiales</taxon>
        <taxon>Phrymaceae</taxon>
        <taxon>Erythranthe</taxon>
    </lineage>
</organism>
<sequence length="239" mass="27364">MAATCGSFDHIFDKPLSESPTFLECLSPWKHIKKSIDNTPPSFTELFGELHFKDNHADDNNHNNNNSPTKISNGSKSLPPSSIKNKKDYRHSESFSSMNSESLSMCTEGLGFESFDEADGLCNDEAGRKNQVRRRMSILGIKIDENNYHRYSIITGETPPPLSCIGRSAGKPWLCFISYREGGRLIMKEVRIPMQESFLHACRENGRLKMQFIHSDEEEEEEEENQDRIFKNIEHEDEL</sequence>
<reference evidence="4 5" key="1">
    <citation type="journal article" date="2013" name="Proc. Natl. Acad. Sci. U.S.A.">
        <title>Fine-scale variation in meiotic recombination in Mimulus inferred from population shotgun sequencing.</title>
        <authorList>
            <person name="Hellsten U."/>
            <person name="Wright K.M."/>
            <person name="Jenkins J."/>
            <person name="Shu S."/>
            <person name="Yuan Y."/>
            <person name="Wessler S.R."/>
            <person name="Schmutz J."/>
            <person name="Willis J.H."/>
            <person name="Rokhsar D.S."/>
        </authorList>
    </citation>
    <scope>NUCLEOTIDE SEQUENCE [LARGE SCALE GENOMIC DNA]</scope>
    <source>
        <strain evidence="5">cv. DUN x IM62</strain>
    </source>
</reference>
<dbReference type="OrthoDB" id="676808at2759"/>
<evidence type="ECO:0000313" key="5">
    <source>
        <dbReference type="Proteomes" id="UP000030748"/>
    </source>
</evidence>
<feature type="compositionally biased region" description="Basic and acidic residues" evidence="2">
    <location>
        <begin position="226"/>
        <end position="239"/>
    </location>
</feature>
<dbReference type="PhylomeDB" id="A0A022QFI2"/>
<feature type="region of interest" description="Disordered" evidence="2">
    <location>
        <begin position="215"/>
        <end position="239"/>
    </location>
</feature>
<feature type="domain" description="FAF" evidence="3">
    <location>
        <begin position="159"/>
        <end position="212"/>
    </location>
</feature>